<dbReference type="Gene3D" id="1.10.10.2830">
    <property type="match status" value="1"/>
</dbReference>
<feature type="compositionally biased region" description="Basic and acidic residues" evidence="4">
    <location>
        <begin position="258"/>
        <end position="276"/>
    </location>
</feature>
<dbReference type="InterPro" id="IPR004437">
    <property type="entry name" value="ParB/RepB/Spo0J"/>
</dbReference>
<evidence type="ECO:0000256" key="4">
    <source>
        <dbReference type="SAM" id="MobiDB-lite"/>
    </source>
</evidence>
<dbReference type="InterPro" id="IPR036086">
    <property type="entry name" value="ParB/Sulfiredoxin_sf"/>
</dbReference>
<organism evidence="6 7">
    <name type="scientific">Pseudonocardia spirodelae</name>
    <dbReference type="NCBI Taxonomy" id="3133431"/>
    <lineage>
        <taxon>Bacteria</taxon>
        <taxon>Bacillati</taxon>
        <taxon>Actinomycetota</taxon>
        <taxon>Actinomycetes</taxon>
        <taxon>Pseudonocardiales</taxon>
        <taxon>Pseudonocardiaceae</taxon>
        <taxon>Pseudonocardia</taxon>
    </lineage>
</organism>
<dbReference type="Gene3D" id="3.90.1530.30">
    <property type="match status" value="1"/>
</dbReference>
<dbReference type="Proteomes" id="UP001364211">
    <property type="component" value="Unassembled WGS sequence"/>
</dbReference>
<proteinExistence type="inferred from homology"/>
<protein>
    <submittedName>
        <fullName evidence="6">ParB/RepB/Spo0J family partition protein</fullName>
    </submittedName>
</protein>
<comment type="caution">
    <text evidence="6">The sequence shown here is derived from an EMBL/GenBank/DDBJ whole genome shotgun (WGS) entry which is preliminary data.</text>
</comment>
<gene>
    <name evidence="6" type="ORF">WJX68_20925</name>
</gene>
<comment type="similarity">
    <text evidence="1">Belongs to the ParB family.</text>
</comment>
<evidence type="ECO:0000256" key="1">
    <source>
        <dbReference type="ARBA" id="ARBA00006295"/>
    </source>
</evidence>
<feature type="compositionally biased region" description="Low complexity" evidence="4">
    <location>
        <begin position="11"/>
        <end position="20"/>
    </location>
</feature>
<dbReference type="InterPro" id="IPR057240">
    <property type="entry name" value="ParB_dimer_C"/>
</dbReference>
<accession>A0ABU8TBS2</accession>
<dbReference type="EMBL" id="JBBJUP010000019">
    <property type="protein sequence ID" value="MEJ8281410.1"/>
    <property type="molecule type" value="Genomic_DNA"/>
</dbReference>
<evidence type="ECO:0000256" key="3">
    <source>
        <dbReference type="ARBA" id="ARBA00023125"/>
    </source>
</evidence>
<name>A0ABU8TBS2_9PSEU</name>
<dbReference type="SUPFAM" id="SSF109709">
    <property type="entry name" value="KorB DNA-binding domain-like"/>
    <property type="match status" value="1"/>
</dbReference>
<reference evidence="6 7" key="1">
    <citation type="submission" date="2024-03" db="EMBL/GenBank/DDBJ databases">
        <title>Draft genome sequence of Pseudonocardia sp. DW16-2.</title>
        <authorList>
            <person name="Duangmal K."/>
        </authorList>
    </citation>
    <scope>NUCLEOTIDE SEQUENCE [LARGE SCALE GENOMIC DNA]</scope>
    <source>
        <strain evidence="6 7">DW16-2</strain>
    </source>
</reference>
<sequence>MAERKGGLGRGLAALIPTGPVEGGGGRPGGPGPGAPLHRPAPAVQRDDTTAETPVVDGGAEYREIPLQRIVPNPKQPRTQFDEDQLAELEHSIREFGLLQPIVVRRTGRDYELIMGERRWRAAQRAGLDTLPAIVRHTADDVMLRDALLENIHRVQLNPLEEAAAYEQLLAEFGVTHSELADRIGRSRPVVTNMIRLLKLPVTVQRRVAAGVLSAGHARALLGLEDAGQQEDLATKIVAEGMSVRATEEAVVLARQDGPPRERRARRRGEERPEFTERADRLADMFDTRVKVEMGQRKGRIVVEFGSVEDLDRITGIMGIARGD</sequence>
<dbReference type="CDD" id="cd16393">
    <property type="entry name" value="SPO0J_N"/>
    <property type="match status" value="1"/>
</dbReference>
<keyword evidence="3" id="KW-0238">DNA-binding</keyword>
<feature type="region of interest" description="Disordered" evidence="4">
    <location>
        <begin position="255"/>
        <end position="276"/>
    </location>
</feature>
<dbReference type="InterPro" id="IPR003115">
    <property type="entry name" value="ParB_N"/>
</dbReference>
<evidence type="ECO:0000256" key="2">
    <source>
        <dbReference type="ARBA" id="ARBA00022829"/>
    </source>
</evidence>
<dbReference type="InterPro" id="IPR050336">
    <property type="entry name" value="Chromosome_partition/occlusion"/>
</dbReference>
<dbReference type="RefSeq" id="WP_340293678.1">
    <property type="nucleotide sequence ID" value="NZ_JBBJUP010000019.1"/>
</dbReference>
<dbReference type="Pfam" id="PF17762">
    <property type="entry name" value="HTH_ParB"/>
    <property type="match status" value="1"/>
</dbReference>
<dbReference type="Pfam" id="PF02195">
    <property type="entry name" value="ParB_N"/>
    <property type="match status" value="1"/>
</dbReference>
<evidence type="ECO:0000313" key="7">
    <source>
        <dbReference type="Proteomes" id="UP001364211"/>
    </source>
</evidence>
<dbReference type="SUPFAM" id="SSF110849">
    <property type="entry name" value="ParB/Sulfiredoxin"/>
    <property type="match status" value="1"/>
</dbReference>
<dbReference type="PANTHER" id="PTHR33375">
    <property type="entry name" value="CHROMOSOME-PARTITIONING PROTEIN PARB-RELATED"/>
    <property type="match status" value="1"/>
</dbReference>
<dbReference type="InterPro" id="IPR041468">
    <property type="entry name" value="HTH_ParB/Spo0J"/>
</dbReference>
<dbReference type="NCBIfam" id="TIGR00180">
    <property type="entry name" value="parB_part"/>
    <property type="match status" value="1"/>
</dbReference>
<feature type="domain" description="ParB-like N-terminal" evidence="5">
    <location>
        <begin position="63"/>
        <end position="152"/>
    </location>
</feature>
<dbReference type="Pfam" id="PF23552">
    <property type="entry name" value="ParB_C"/>
    <property type="match status" value="1"/>
</dbReference>
<dbReference type="SMART" id="SM00470">
    <property type="entry name" value="ParB"/>
    <property type="match status" value="1"/>
</dbReference>
<feature type="region of interest" description="Disordered" evidence="4">
    <location>
        <begin position="1"/>
        <end position="51"/>
    </location>
</feature>
<evidence type="ECO:0000313" key="6">
    <source>
        <dbReference type="EMBL" id="MEJ8281410.1"/>
    </source>
</evidence>
<keyword evidence="7" id="KW-1185">Reference proteome</keyword>
<dbReference type="PANTHER" id="PTHR33375:SF1">
    <property type="entry name" value="CHROMOSOME-PARTITIONING PROTEIN PARB-RELATED"/>
    <property type="match status" value="1"/>
</dbReference>
<keyword evidence="2" id="KW-0159">Chromosome partition</keyword>
<evidence type="ECO:0000259" key="5">
    <source>
        <dbReference type="SMART" id="SM00470"/>
    </source>
</evidence>